<dbReference type="AlphaFoldDB" id="A0AA40FI38"/>
<dbReference type="EMBL" id="JAHYIQ010000036">
    <property type="protein sequence ID" value="KAK1119514.1"/>
    <property type="molecule type" value="Genomic_DNA"/>
</dbReference>
<organism evidence="2 3">
    <name type="scientific">Melipona bicolor</name>
    <dbReference type="NCBI Taxonomy" id="60889"/>
    <lineage>
        <taxon>Eukaryota</taxon>
        <taxon>Metazoa</taxon>
        <taxon>Ecdysozoa</taxon>
        <taxon>Arthropoda</taxon>
        <taxon>Hexapoda</taxon>
        <taxon>Insecta</taxon>
        <taxon>Pterygota</taxon>
        <taxon>Neoptera</taxon>
        <taxon>Endopterygota</taxon>
        <taxon>Hymenoptera</taxon>
        <taxon>Apocrita</taxon>
        <taxon>Aculeata</taxon>
        <taxon>Apoidea</taxon>
        <taxon>Anthophila</taxon>
        <taxon>Apidae</taxon>
        <taxon>Melipona</taxon>
    </lineage>
</organism>
<dbReference type="Proteomes" id="UP001177670">
    <property type="component" value="Unassembled WGS sequence"/>
</dbReference>
<evidence type="ECO:0000313" key="3">
    <source>
        <dbReference type="Proteomes" id="UP001177670"/>
    </source>
</evidence>
<proteinExistence type="predicted"/>
<name>A0AA40FI38_9HYME</name>
<accession>A0AA40FI38</accession>
<comment type="caution">
    <text evidence="2">The sequence shown here is derived from an EMBL/GenBank/DDBJ whole genome shotgun (WGS) entry which is preliminary data.</text>
</comment>
<feature type="region of interest" description="Disordered" evidence="1">
    <location>
        <begin position="1"/>
        <end position="59"/>
    </location>
</feature>
<reference evidence="2" key="1">
    <citation type="submission" date="2021-10" db="EMBL/GenBank/DDBJ databases">
        <title>Melipona bicolor Genome sequencing and assembly.</title>
        <authorList>
            <person name="Araujo N.S."/>
            <person name="Arias M.C."/>
        </authorList>
    </citation>
    <scope>NUCLEOTIDE SEQUENCE</scope>
    <source>
        <strain evidence="2">USP_2M_L1-L4_2017</strain>
        <tissue evidence="2">Whole body</tissue>
    </source>
</reference>
<evidence type="ECO:0000313" key="2">
    <source>
        <dbReference type="EMBL" id="KAK1119514.1"/>
    </source>
</evidence>
<keyword evidence="3" id="KW-1185">Reference proteome</keyword>
<evidence type="ECO:0000256" key="1">
    <source>
        <dbReference type="SAM" id="MobiDB-lite"/>
    </source>
</evidence>
<protein>
    <submittedName>
        <fullName evidence="2">Uncharacterized protein</fullName>
    </submittedName>
</protein>
<gene>
    <name evidence="2" type="ORF">K0M31_013340</name>
</gene>
<sequence>METASSGLSIFEANRGERKQKMRGGSAESLKVRPGANARAHLGDSTDSNPGGPCIDEVA</sequence>